<sequence>MSAAALTWMVAAVLGPAALYAVAMVHFRRAWQQLPIPRLPVNPTAQHVDRVSLTVIIAARNEAANLPHLLTDLGRQTYLAQGGKVEIIVVDDHSTDGTAVVVEQARLVSVFPLRLLRLADQPQPATGKKAAVQAAIAAARAPWVVLTDADCRVTPGWLAAHAAVAAEPAAQFASGPVLLTGRGALAALQGVELAALVGVGAAGIGLGQPTMCNGANLSYRRAAFYAVQGFAGNAHVPSGDDEFLLHKLYKAYPEGIHFLKDSAAIVRTAAQPSLRALLMQRVRWASKWRHYEQAAPRRLAVLVLLANVALLAGLIGSFFQPQGWPFVLAAWALKLGADVWFLTPVLGFFQRRQWLGWLPVLQLAYAPYALATGLLGLRGGYVWKGRKIQATT</sequence>
<accession>A0ABQ1U7I2</accession>
<dbReference type="PANTHER" id="PTHR43646:SF2">
    <property type="entry name" value="GLYCOSYLTRANSFERASE 2-LIKE DOMAIN-CONTAINING PROTEIN"/>
    <property type="match status" value="1"/>
</dbReference>
<dbReference type="SUPFAM" id="SSF53448">
    <property type="entry name" value="Nucleotide-diphospho-sugar transferases"/>
    <property type="match status" value="1"/>
</dbReference>
<evidence type="ECO:0000256" key="3">
    <source>
        <dbReference type="ARBA" id="ARBA00022676"/>
    </source>
</evidence>
<keyword evidence="9" id="KW-1185">Reference proteome</keyword>
<comment type="subcellular location">
    <subcellularLocation>
        <location evidence="1">Cell membrane</location>
    </subcellularLocation>
</comment>
<keyword evidence="2" id="KW-1003">Cell membrane</keyword>
<feature type="transmembrane region" description="Helical" evidence="6">
    <location>
        <begin position="326"/>
        <end position="349"/>
    </location>
</feature>
<protein>
    <submittedName>
        <fullName evidence="8">Glycosyl transferase</fullName>
    </submittedName>
</protein>
<gene>
    <name evidence="8" type="ORF">GCM10011383_24130</name>
</gene>
<evidence type="ECO:0000313" key="9">
    <source>
        <dbReference type="Proteomes" id="UP000632273"/>
    </source>
</evidence>
<keyword evidence="4 8" id="KW-0808">Transferase</keyword>
<feature type="transmembrane region" description="Helical" evidence="6">
    <location>
        <begin position="299"/>
        <end position="319"/>
    </location>
</feature>
<comment type="caution">
    <text evidence="8">The sequence shown here is derived from an EMBL/GenBank/DDBJ whole genome shotgun (WGS) entry which is preliminary data.</text>
</comment>
<evidence type="ECO:0000256" key="1">
    <source>
        <dbReference type="ARBA" id="ARBA00004236"/>
    </source>
</evidence>
<dbReference type="InterPro" id="IPR029044">
    <property type="entry name" value="Nucleotide-diphossugar_trans"/>
</dbReference>
<dbReference type="Pfam" id="PF00535">
    <property type="entry name" value="Glycos_transf_2"/>
    <property type="match status" value="1"/>
</dbReference>
<feature type="transmembrane region" description="Helical" evidence="6">
    <location>
        <begin position="355"/>
        <end position="377"/>
    </location>
</feature>
<name>A0ABQ1U7I2_9BACT</name>
<organism evidence="8 9">
    <name type="scientific">Hymenobacter cavernae</name>
    <dbReference type="NCBI Taxonomy" id="2044852"/>
    <lineage>
        <taxon>Bacteria</taxon>
        <taxon>Pseudomonadati</taxon>
        <taxon>Bacteroidota</taxon>
        <taxon>Cytophagia</taxon>
        <taxon>Cytophagales</taxon>
        <taxon>Hymenobacteraceae</taxon>
        <taxon>Hymenobacter</taxon>
    </lineage>
</organism>
<feature type="domain" description="Glycosyltransferase 2-like" evidence="7">
    <location>
        <begin position="54"/>
        <end position="176"/>
    </location>
</feature>
<dbReference type="RefSeq" id="WP_188814261.1">
    <property type="nucleotide sequence ID" value="NZ_BMHT01000004.1"/>
</dbReference>
<keyword evidence="6" id="KW-1133">Transmembrane helix</keyword>
<dbReference type="PANTHER" id="PTHR43646">
    <property type="entry name" value="GLYCOSYLTRANSFERASE"/>
    <property type="match status" value="1"/>
</dbReference>
<evidence type="ECO:0000256" key="5">
    <source>
        <dbReference type="ARBA" id="ARBA00023136"/>
    </source>
</evidence>
<keyword evidence="3" id="KW-0328">Glycosyltransferase</keyword>
<dbReference type="Gene3D" id="3.90.550.10">
    <property type="entry name" value="Spore Coat Polysaccharide Biosynthesis Protein SpsA, Chain A"/>
    <property type="match status" value="1"/>
</dbReference>
<dbReference type="InterPro" id="IPR001173">
    <property type="entry name" value="Glyco_trans_2-like"/>
</dbReference>
<evidence type="ECO:0000256" key="4">
    <source>
        <dbReference type="ARBA" id="ARBA00022679"/>
    </source>
</evidence>
<evidence type="ECO:0000313" key="8">
    <source>
        <dbReference type="EMBL" id="GGF12068.1"/>
    </source>
</evidence>
<evidence type="ECO:0000256" key="2">
    <source>
        <dbReference type="ARBA" id="ARBA00022475"/>
    </source>
</evidence>
<dbReference type="Proteomes" id="UP000632273">
    <property type="component" value="Unassembled WGS sequence"/>
</dbReference>
<keyword evidence="5 6" id="KW-0472">Membrane</keyword>
<dbReference type="GO" id="GO:0016740">
    <property type="term" value="F:transferase activity"/>
    <property type="evidence" value="ECO:0007669"/>
    <property type="project" value="UniProtKB-KW"/>
</dbReference>
<reference evidence="9" key="1">
    <citation type="journal article" date="2019" name="Int. J. Syst. Evol. Microbiol.">
        <title>The Global Catalogue of Microorganisms (GCM) 10K type strain sequencing project: providing services to taxonomists for standard genome sequencing and annotation.</title>
        <authorList>
            <consortium name="The Broad Institute Genomics Platform"/>
            <consortium name="The Broad Institute Genome Sequencing Center for Infectious Disease"/>
            <person name="Wu L."/>
            <person name="Ma J."/>
        </authorList>
    </citation>
    <scope>NUCLEOTIDE SEQUENCE [LARGE SCALE GENOMIC DNA]</scope>
    <source>
        <strain evidence="9">CGMCC 1.15197</strain>
    </source>
</reference>
<proteinExistence type="predicted"/>
<dbReference type="EMBL" id="BMHT01000004">
    <property type="protein sequence ID" value="GGF12068.1"/>
    <property type="molecule type" value="Genomic_DNA"/>
</dbReference>
<evidence type="ECO:0000256" key="6">
    <source>
        <dbReference type="SAM" id="Phobius"/>
    </source>
</evidence>
<keyword evidence="6" id="KW-0812">Transmembrane</keyword>
<evidence type="ECO:0000259" key="7">
    <source>
        <dbReference type="Pfam" id="PF00535"/>
    </source>
</evidence>